<dbReference type="Gene3D" id="2.60.120.920">
    <property type="match status" value="1"/>
</dbReference>
<dbReference type="PROSITE" id="PS50188">
    <property type="entry name" value="B302_SPRY"/>
    <property type="match status" value="1"/>
</dbReference>
<feature type="coiled-coil region" evidence="7">
    <location>
        <begin position="271"/>
        <end position="308"/>
    </location>
</feature>
<dbReference type="Proteomes" id="UP000694620">
    <property type="component" value="Unassembled WGS sequence"/>
</dbReference>
<dbReference type="PROSITE" id="PS50119">
    <property type="entry name" value="ZF_BBOX"/>
    <property type="match status" value="1"/>
</dbReference>
<protein>
    <submittedName>
        <fullName evidence="12">E3 ubiquitin/ISG15 ligase TRIM25-like</fullName>
    </submittedName>
</protein>
<dbReference type="InterPro" id="IPR013320">
    <property type="entry name" value="ConA-like_dom_sf"/>
</dbReference>
<reference evidence="12" key="1">
    <citation type="submission" date="2025-08" db="UniProtKB">
        <authorList>
            <consortium name="Ensembl"/>
        </authorList>
    </citation>
    <scope>IDENTIFICATION</scope>
</reference>
<dbReference type="InterPro" id="IPR051051">
    <property type="entry name" value="E3_ubiq-ligase_TRIM/RNF"/>
</dbReference>
<dbReference type="InterPro" id="IPR013083">
    <property type="entry name" value="Znf_RING/FYVE/PHD"/>
</dbReference>
<dbReference type="SMART" id="SM00336">
    <property type="entry name" value="BBOX"/>
    <property type="match status" value="1"/>
</dbReference>
<keyword evidence="8" id="KW-0732">Signal</keyword>
<evidence type="ECO:0000256" key="7">
    <source>
        <dbReference type="SAM" id="Coils"/>
    </source>
</evidence>
<evidence type="ECO:0000313" key="13">
    <source>
        <dbReference type="Proteomes" id="UP000694620"/>
    </source>
</evidence>
<evidence type="ECO:0000259" key="9">
    <source>
        <dbReference type="PROSITE" id="PS50089"/>
    </source>
</evidence>
<dbReference type="AlphaFoldDB" id="A0A8C4T970"/>
<evidence type="ECO:0000256" key="3">
    <source>
        <dbReference type="ARBA" id="ARBA00022771"/>
    </source>
</evidence>
<dbReference type="InterPro" id="IPR003879">
    <property type="entry name" value="Butyrophylin_SPRY"/>
</dbReference>
<dbReference type="InterPro" id="IPR003877">
    <property type="entry name" value="SPRY_dom"/>
</dbReference>
<dbReference type="Pfam" id="PF25600">
    <property type="entry name" value="TRIM_CC"/>
    <property type="match status" value="1"/>
</dbReference>
<feature type="domain" description="RING-type" evidence="9">
    <location>
        <begin position="28"/>
        <end position="68"/>
    </location>
</feature>
<evidence type="ECO:0000259" key="11">
    <source>
        <dbReference type="PROSITE" id="PS50188"/>
    </source>
</evidence>
<dbReference type="GeneTree" id="ENSGT01150000286950"/>
<dbReference type="InterPro" id="IPR000315">
    <property type="entry name" value="Znf_B-box"/>
</dbReference>
<dbReference type="InterPro" id="IPR043136">
    <property type="entry name" value="B30.2/SPRY_sf"/>
</dbReference>
<dbReference type="SMART" id="SM00589">
    <property type="entry name" value="PRY"/>
    <property type="match status" value="1"/>
</dbReference>
<dbReference type="SUPFAM" id="SSF57845">
    <property type="entry name" value="B-box zinc-binding domain"/>
    <property type="match status" value="1"/>
</dbReference>
<dbReference type="GO" id="GO:0005737">
    <property type="term" value="C:cytoplasm"/>
    <property type="evidence" value="ECO:0007669"/>
    <property type="project" value="UniProtKB-ARBA"/>
</dbReference>
<organism evidence="12 13">
    <name type="scientific">Erpetoichthys calabaricus</name>
    <name type="common">Rope fish</name>
    <name type="synonym">Calamoichthys calabaricus</name>
    <dbReference type="NCBI Taxonomy" id="27687"/>
    <lineage>
        <taxon>Eukaryota</taxon>
        <taxon>Metazoa</taxon>
        <taxon>Chordata</taxon>
        <taxon>Craniata</taxon>
        <taxon>Vertebrata</taxon>
        <taxon>Euteleostomi</taxon>
        <taxon>Actinopterygii</taxon>
        <taxon>Polypteriformes</taxon>
        <taxon>Polypteridae</taxon>
        <taxon>Erpetoichthys</taxon>
    </lineage>
</organism>
<dbReference type="Pfam" id="PF00643">
    <property type="entry name" value="zf-B_box"/>
    <property type="match status" value="1"/>
</dbReference>
<feature type="domain" description="B30.2/SPRY" evidence="11">
    <location>
        <begin position="376"/>
        <end position="570"/>
    </location>
</feature>
<dbReference type="Pfam" id="PF00622">
    <property type="entry name" value="SPRY"/>
    <property type="match status" value="1"/>
</dbReference>
<evidence type="ECO:0000259" key="10">
    <source>
        <dbReference type="PROSITE" id="PS50119"/>
    </source>
</evidence>
<sequence>MTDSLCLPLLTLTMAEAQLCGLQDEFTCSVCLDTLTDPVSLHCGHNFCLKCLSNYWDQSQVCSCPQCRHTFTTRPELNRNTLLNEVIKKLKKTTLSPPPPQNYAGPGDVECDFCTGKKFRAMKSCLTCMASYCQTHLQPHYERDALKHHKLVDPDRNLKEKLCEKHQKSLELFCKTDDSCICMMCVVTGHNGHKMVELETEREEKQKQLGVTLSDINRGLEEREKTLKETRRAMEEMKMSVVREVEENEKSFTALMWCIEEAHRKLTERIREQEKREMEKAKGVMEQLEKEIEELKRREAELKELSETKDHLHFLQTFSSRCVLPADGDSLNFTVTSNFSSEDLRKELSGLTKSLENISQGNIMTRTPSAHEAPVFTLQPPEPQSRDDFLKYFCPLTLDINTANRVLHLSEGNKKVTREGTKTEYPDHPDRFDNWPQVLCREALTGTRCYWEVECSGDFMRIGVAYKGLRRKGDWECSLGNNDKSWCLEWSYSKYSVRHNNQQTVISAPYSPRIGVYLDWPAGSLSFYSVSHTMTLLHRFNTSFTEPLYPGFSVGLHCSVTISHLTPCDH</sequence>
<dbReference type="Gene3D" id="4.10.830.40">
    <property type="match status" value="1"/>
</dbReference>
<name>A0A8C4T970_ERPCA</name>
<dbReference type="Gene3D" id="3.30.160.60">
    <property type="entry name" value="Classic Zinc Finger"/>
    <property type="match status" value="1"/>
</dbReference>
<keyword evidence="7" id="KW-0175">Coiled coil</keyword>
<evidence type="ECO:0000256" key="1">
    <source>
        <dbReference type="ARBA" id="ARBA00022588"/>
    </source>
</evidence>
<dbReference type="InterPro" id="IPR017907">
    <property type="entry name" value="Znf_RING_CS"/>
</dbReference>
<dbReference type="CDD" id="cd19769">
    <property type="entry name" value="Bbox2_TRIM16-like"/>
    <property type="match status" value="1"/>
</dbReference>
<keyword evidence="3 6" id="KW-0863">Zinc-finger</keyword>
<dbReference type="PROSITE" id="PS00518">
    <property type="entry name" value="ZF_RING_1"/>
    <property type="match status" value="1"/>
</dbReference>
<dbReference type="SUPFAM" id="SSF49899">
    <property type="entry name" value="Concanavalin A-like lectins/glucanases"/>
    <property type="match status" value="1"/>
</dbReference>
<dbReference type="InterPro" id="IPR006574">
    <property type="entry name" value="PRY"/>
</dbReference>
<evidence type="ECO:0000256" key="6">
    <source>
        <dbReference type="PROSITE-ProRule" id="PRU00024"/>
    </source>
</evidence>
<accession>A0A8C4T970</accession>
<evidence type="ECO:0000256" key="5">
    <source>
        <dbReference type="ARBA" id="ARBA00022859"/>
    </source>
</evidence>
<keyword evidence="4" id="KW-0862">Zinc</keyword>
<dbReference type="SMART" id="SM00449">
    <property type="entry name" value="SPRY"/>
    <property type="match status" value="1"/>
</dbReference>
<dbReference type="Pfam" id="PF15227">
    <property type="entry name" value="zf-C3HC4_4"/>
    <property type="match status" value="1"/>
</dbReference>
<keyword evidence="5" id="KW-0391">Immunity</keyword>
<evidence type="ECO:0000256" key="8">
    <source>
        <dbReference type="SAM" id="SignalP"/>
    </source>
</evidence>
<dbReference type="PANTHER" id="PTHR25465:SF14">
    <property type="entry name" value="E3 UBIQUITIN-PROTEIN LIGASE TRIM65"/>
    <property type="match status" value="1"/>
</dbReference>
<feature type="chain" id="PRO_5034846943" evidence="8">
    <location>
        <begin position="18"/>
        <end position="570"/>
    </location>
</feature>
<dbReference type="CDD" id="cd16040">
    <property type="entry name" value="SPRY_PRY_SNTX"/>
    <property type="match status" value="1"/>
</dbReference>
<evidence type="ECO:0000256" key="2">
    <source>
        <dbReference type="ARBA" id="ARBA00022723"/>
    </source>
</evidence>
<proteinExistence type="predicted"/>
<dbReference type="InterPro" id="IPR001841">
    <property type="entry name" value="Znf_RING"/>
</dbReference>
<feature type="domain" description="B box-type" evidence="10">
    <location>
        <begin position="158"/>
        <end position="198"/>
    </location>
</feature>
<keyword evidence="1" id="KW-0399">Innate immunity</keyword>
<reference evidence="12" key="2">
    <citation type="submission" date="2025-09" db="UniProtKB">
        <authorList>
            <consortium name="Ensembl"/>
        </authorList>
    </citation>
    <scope>IDENTIFICATION</scope>
</reference>
<dbReference type="GO" id="GO:0045087">
    <property type="term" value="P:innate immune response"/>
    <property type="evidence" value="ECO:0007669"/>
    <property type="project" value="UniProtKB-KW"/>
</dbReference>
<evidence type="ECO:0000313" key="12">
    <source>
        <dbReference type="Ensembl" id="ENSECRP00000027962.1"/>
    </source>
</evidence>
<dbReference type="Pfam" id="PF13765">
    <property type="entry name" value="PRY"/>
    <property type="match status" value="1"/>
</dbReference>
<keyword evidence="2" id="KW-0479">Metal-binding</keyword>
<dbReference type="InterPro" id="IPR058030">
    <property type="entry name" value="TRIM8/14/16/25/29/45/65_CC"/>
</dbReference>
<keyword evidence="13" id="KW-1185">Reference proteome</keyword>
<dbReference type="SUPFAM" id="SSF57850">
    <property type="entry name" value="RING/U-box"/>
    <property type="match status" value="1"/>
</dbReference>
<dbReference type="InterPro" id="IPR001870">
    <property type="entry name" value="B30.2/SPRY"/>
</dbReference>
<dbReference type="PANTHER" id="PTHR25465">
    <property type="entry name" value="B-BOX DOMAIN CONTAINING"/>
    <property type="match status" value="1"/>
</dbReference>
<dbReference type="Ensembl" id="ENSECRT00000028547.1">
    <property type="protein sequence ID" value="ENSECRP00000027962.1"/>
    <property type="gene ID" value="ENSECRG00000018902.1"/>
</dbReference>
<dbReference type="PRINTS" id="PR01407">
    <property type="entry name" value="BUTYPHLNCDUF"/>
</dbReference>
<dbReference type="Gene3D" id="3.30.40.10">
    <property type="entry name" value="Zinc/RING finger domain, C3HC4 (zinc finger)"/>
    <property type="match status" value="1"/>
</dbReference>
<feature type="signal peptide" evidence="8">
    <location>
        <begin position="1"/>
        <end position="17"/>
    </location>
</feature>
<dbReference type="GO" id="GO:0008270">
    <property type="term" value="F:zinc ion binding"/>
    <property type="evidence" value="ECO:0007669"/>
    <property type="project" value="UniProtKB-KW"/>
</dbReference>
<evidence type="ECO:0000256" key="4">
    <source>
        <dbReference type="ARBA" id="ARBA00022833"/>
    </source>
</evidence>
<dbReference type="SMART" id="SM00184">
    <property type="entry name" value="RING"/>
    <property type="match status" value="1"/>
</dbReference>
<dbReference type="PROSITE" id="PS50089">
    <property type="entry name" value="ZF_RING_2"/>
    <property type="match status" value="1"/>
</dbReference>